<organism evidence="2 3">
    <name type="scientific">Actinoplanes sandaracinus</name>
    <dbReference type="NCBI Taxonomy" id="3045177"/>
    <lineage>
        <taxon>Bacteria</taxon>
        <taxon>Bacillati</taxon>
        <taxon>Actinomycetota</taxon>
        <taxon>Actinomycetes</taxon>
        <taxon>Micromonosporales</taxon>
        <taxon>Micromonosporaceae</taxon>
        <taxon>Actinoplanes</taxon>
    </lineage>
</organism>
<proteinExistence type="predicted"/>
<reference evidence="2 3" key="1">
    <citation type="submission" date="2023-05" db="EMBL/GenBank/DDBJ databases">
        <title>Actinoplanes sp. NEAU-A12 genome sequencing.</title>
        <authorList>
            <person name="Wang Z.-S."/>
        </authorList>
    </citation>
    <scope>NUCLEOTIDE SEQUENCE [LARGE SCALE GENOMIC DNA]</scope>
    <source>
        <strain evidence="2 3">NEAU-A12</strain>
    </source>
</reference>
<dbReference type="EMBL" id="JASCTH010000050">
    <property type="protein sequence ID" value="MDI6105638.1"/>
    <property type="molecule type" value="Genomic_DNA"/>
</dbReference>
<gene>
    <name evidence="2" type="ORF">QLQ12_44365</name>
</gene>
<accession>A0ABT6X0W9</accession>
<comment type="caution">
    <text evidence="2">The sequence shown here is derived from an EMBL/GenBank/DDBJ whole genome shotgun (WGS) entry which is preliminary data.</text>
</comment>
<sequence length="161" mass="16960">MTGASAVPAASGDTDYPRIAWLLIRAISFGHGNGGTVRLRVVGALITGAVLLAGCGTIDGADAARDAAEVAARELNDDLGWRERVRDAEYIAASEIKTEALSSQPDSTQITVTPVAWSGRPRGGKNEVERRCHRTVACPRHGDPADRSPGMYATGPALPRR</sequence>
<protein>
    <submittedName>
        <fullName evidence="2">Uncharacterized protein</fullName>
    </submittedName>
</protein>
<dbReference type="Proteomes" id="UP001241758">
    <property type="component" value="Unassembled WGS sequence"/>
</dbReference>
<evidence type="ECO:0000313" key="2">
    <source>
        <dbReference type="EMBL" id="MDI6105638.1"/>
    </source>
</evidence>
<feature type="region of interest" description="Disordered" evidence="1">
    <location>
        <begin position="137"/>
        <end position="161"/>
    </location>
</feature>
<evidence type="ECO:0000256" key="1">
    <source>
        <dbReference type="SAM" id="MobiDB-lite"/>
    </source>
</evidence>
<evidence type="ECO:0000313" key="3">
    <source>
        <dbReference type="Proteomes" id="UP001241758"/>
    </source>
</evidence>
<dbReference type="RefSeq" id="WP_282767104.1">
    <property type="nucleotide sequence ID" value="NZ_JASCTH010000050.1"/>
</dbReference>
<keyword evidence="3" id="KW-1185">Reference proteome</keyword>
<name>A0ABT6X0W9_9ACTN</name>